<comment type="caution">
    <text evidence="8">The sequence shown here is derived from an EMBL/GenBank/DDBJ whole genome shotgun (WGS) entry which is preliminary data.</text>
</comment>
<dbReference type="Pfam" id="PF05826">
    <property type="entry name" value="Phospholip_A2_2"/>
    <property type="match status" value="1"/>
</dbReference>
<sequence>MLLALGLILLLPLVGASRQGSDILAKSNGTNTTANDFVEGFSDRGFVLTRIHSDGKIERVIRWPGICAKETVVNWGDIDVTLRQVWEQSTGRKLQLIYEGGSLTNCIDKELARGDERSCLSSVHSDDYDDEAAVEVFEFDNENDNESTSTVSRDFSWLSSTAELRHRCNRLRTRTRNQVIAQHRHKEYRKNVNDTLDGERREKRGRSRRRRELLLIPGTQWCGRGHRATKYTNLGGFGVADACCRRHDTACPFFIPAFETRYGLFNWGITTMMHCACDERFRTCLKMAGTSSANFIGKIFFDILRTKCFVLKPQKICTKRSWWGKCQHHEYRKQAYIRENVPY</sequence>
<reference evidence="8" key="1">
    <citation type="submission" date="2021-08" db="EMBL/GenBank/DDBJ databases">
        <authorList>
            <person name="Misof B."/>
            <person name="Oliver O."/>
            <person name="Podsiadlowski L."/>
            <person name="Donath A."/>
            <person name="Peters R."/>
            <person name="Mayer C."/>
            <person name="Rust J."/>
            <person name="Gunkel S."/>
            <person name="Lesny P."/>
            <person name="Martin S."/>
            <person name="Oeyen J.P."/>
            <person name="Petersen M."/>
            <person name="Panagiotis P."/>
            <person name="Wilbrandt J."/>
            <person name="Tanja T."/>
        </authorList>
    </citation>
    <scope>NUCLEOTIDE SEQUENCE</scope>
    <source>
        <strain evidence="8">GBR_01_08_01A</strain>
        <tissue evidence="8">Thorax + abdomen</tissue>
    </source>
</reference>
<dbReference type="SUPFAM" id="SSF48619">
    <property type="entry name" value="Phospholipase A2, PLA2"/>
    <property type="match status" value="1"/>
</dbReference>
<dbReference type="PANTHER" id="PTHR12253">
    <property type="entry name" value="RH14732P"/>
    <property type="match status" value="1"/>
</dbReference>
<evidence type="ECO:0000259" key="7">
    <source>
        <dbReference type="Pfam" id="PF05826"/>
    </source>
</evidence>
<dbReference type="EMBL" id="JAIFRP010000030">
    <property type="protein sequence ID" value="KAK2583534.1"/>
    <property type="molecule type" value="Genomic_DNA"/>
</dbReference>
<evidence type="ECO:0000256" key="2">
    <source>
        <dbReference type="ARBA" id="ARBA00013278"/>
    </source>
</evidence>
<evidence type="ECO:0000256" key="5">
    <source>
        <dbReference type="ARBA" id="ARBA00029903"/>
    </source>
</evidence>
<keyword evidence="4" id="KW-0443">Lipid metabolism</keyword>
<feature type="domain" description="Phospholipase A2-like central" evidence="7">
    <location>
        <begin position="216"/>
        <end position="311"/>
    </location>
</feature>
<keyword evidence="3" id="KW-0442">Lipid degradation</keyword>
<feature type="signal peptide" evidence="6">
    <location>
        <begin position="1"/>
        <end position="16"/>
    </location>
</feature>
<evidence type="ECO:0000313" key="8">
    <source>
        <dbReference type="EMBL" id="KAK2583534.1"/>
    </source>
</evidence>
<dbReference type="Proteomes" id="UP001258017">
    <property type="component" value="Unassembled WGS sequence"/>
</dbReference>
<evidence type="ECO:0000313" key="9">
    <source>
        <dbReference type="Proteomes" id="UP001258017"/>
    </source>
</evidence>
<dbReference type="GO" id="GO:0006644">
    <property type="term" value="P:phospholipid metabolic process"/>
    <property type="evidence" value="ECO:0007669"/>
    <property type="project" value="InterPro"/>
</dbReference>
<evidence type="ECO:0000256" key="3">
    <source>
        <dbReference type="ARBA" id="ARBA00022963"/>
    </source>
</evidence>
<keyword evidence="6" id="KW-0732">Signal</keyword>
<dbReference type="InterPro" id="IPR016090">
    <property type="entry name" value="PLA2-like_dom"/>
</dbReference>
<feature type="chain" id="PRO_5041924447" description="phospholipase A2" evidence="6">
    <location>
        <begin position="17"/>
        <end position="343"/>
    </location>
</feature>
<evidence type="ECO:0000256" key="1">
    <source>
        <dbReference type="ARBA" id="ARBA00001913"/>
    </source>
</evidence>
<dbReference type="GO" id="GO:0016042">
    <property type="term" value="P:lipid catabolic process"/>
    <property type="evidence" value="ECO:0007669"/>
    <property type="project" value="UniProtKB-KW"/>
</dbReference>
<evidence type="ECO:0000256" key="4">
    <source>
        <dbReference type="ARBA" id="ARBA00023098"/>
    </source>
</evidence>
<gene>
    <name evidence="8" type="ORF">KPH14_009489</name>
</gene>
<comment type="cofactor">
    <cofactor evidence="1">
        <name>Ca(2+)</name>
        <dbReference type="ChEBI" id="CHEBI:29108"/>
    </cofactor>
</comment>
<dbReference type="AlphaFoldDB" id="A0AAD9VR07"/>
<proteinExistence type="predicted"/>
<reference evidence="8" key="2">
    <citation type="journal article" date="2023" name="Commun. Biol.">
        <title>Intrasexual cuticular hydrocarbon dimorphism in a wasp sheds light on hydrocarbon biosynthesis genes in Hymenoptera.</title>
        <authorList>
            <person name="Moris V.C."/>
            <person name="Podsiadlowski L."/>
            <person name="Martin S."/>
            <person name="Oeyen J.P."/>
            <person name="Donath A."/>
            <person name="Petersen M."/>
            <person name="Wilbrandt J."/>
            <person name="Misof B."/>
            <person name="Liedtke D."/>
            <person name="Thamm M."/>
            <person name="Scheiner R."/>
            <person name="Schmitt T."/>
            <person name="Niehuis O."/>
        </authorList>
    </citation>
    <scope>NUCLEOTIDE SEQUENCE</scope>
    <source>
        <strain evidence="8">GBR_01_08_01A</strain>
    </source>
</reference>
<accession>A0AAD9VR07</accession>
<protein>
    <recommendedName>
        <fullName evidence="2">phospholipase A2</fullName>
        <ecNumber evidence="2">3.1.1.4</ecNumber>
    </recommendedName>
    <alternativeName>
        <fullName evidence="5">Phosphatidylcholine 2-acylhydrolase</fullName>
    </alternativeName>
</protein>
<evidence type="ECO:0000256" key="6">
    <source>
        <dbReference type="SAM" id="SignalP"/>
    </source>
</evidence>
<dbReference type="GO" id="GO:0004623">
    <property type="term" value="F:phospholipase A2 activity"/>
    <property type="evidence" value="ECO:0007669"/>
    <property type="project" value="UniProtKB-EC"/>
</dbReference>
<dbReference type="Gene3D" id="1.20.90.10">
    <property type="entry name" value="Phospholipase A2 domain"/>
    <property type="match status" value="1"/>
</dbReference>
<dbReference type="EC" id="3.1.1.4" evidence="2"/>
<organism evidence="8 9">
    <name type="scientific">Odynerus spinipes</name>
    <dbReference type="NCBI Taxonomy" id="1348599"/>
    <lineage>
        <taxon>Eukaryota</taxon>
        <taxon>Metazoa</taxon>
        <taxon>Ecdysozoa</taxon>
        <taxon>Arthropoda</taxon>
        <taxon>Hexapoda</taxon>
        <taxon>Insecta</taxon>
        <taxon>Pterygota</taxon>
        <taxon>Neoptera</taxon>
        <taxon>Endopterygota</taxon>
        <taxon>Hymenoptera</taxon>
        <taxon>Apocrita</taxon>
        <taxon>Aculeata</taxon>
        <taxon>Vespoidea</taxon>
        <taxon>Vespidae</taxon>
        <taxon>Eumeninae</taxon>
        <taxon>Odynerus</taxon>
    </lineage>
</organism>
<dbReference type="GO" id="GO:0050482">
    <property type="term" value="P:arachidonate secretion"/>
    <property type="evidence" value="ECO:0007669"/>
    <property type="project" value="InterPro"/>
</dbReference>
<keyword evidence="9" id="KW-1185">Reference proteome</keyword>
<dbReference type="InterPro" id="IPR036444">
    <property type="entry name" value="PLipase_A2_dom_sf"/>
</dbReference>
<name>A0AAD9VR07_9HYME</name>